<dbReference type="PANTHER" id="PTHR12526:SF630">
    <property type="entry name" value="GLYCOSYLTRANSFERASE"/>
    <property type="match status" value="1"/>
</dbReference>
<feature type="non-terminal residue" evidence="4">
    <location>
        <position position="1"/>
    </location>
</feature>
<name>A0A4P9XET8_9FUNG</name>
<dbReference type="Pfam" id="PF11997">
    <property type="entry name" value="DUF3492"/>
    <property type="match status" value="1"/>
</dbReference>
<dbReference type="Pfam" id="PF00534">
    <property type="entry name" value="Glycos_transf_1"/>
    <property type="match status" value="1"/>
</dbReference>
<reference evidence="5" key="1">
    <citation type="journal article" date="2018" name="Nat. Microbiol.">
        <title>Leveraging single-cell genomics to expand the fungal tree of life.</title>
        <authorList>
            <person name="Ahrendt S.R."/>
            <person name="Quandt C.A."/>
            <person name="Ciobanu D."/>
            <person name="Clum A."/>
            <person name="Salamov A."/>
            <person name="Andreopoulos B."/>
            <person name="Cheng J.F."/>
            <person name="Woyke T."/>
            <person name="Pelin A."/>
            <person name="Henrissat B."/>
            <person name="Reynolds N.K."/>
            <person name="Benny G.L."/>
            <person name="Smith M.E."/>
            <person name="James T.Y."/>
            <person name="Grigoriev I.V."/>
        </authorList>
    </citation>
    <scope>NUCLEOTIDE SEQUENCE [LARGE SCALE GENOMIC DNA]</scope>
    <source>
        <strain evidence="5">ATCC 52028</strain>
    </source>
</reference>
<dbReference type="AlphaFoldDB" id="A0A4P9XET8"/>
<dbReference type="InterPro" id="IPR001296">
    <property type="entry name" value="Glyco_trans_1"/>
</dbReference>
<keyword evidence="5" id="KW-1185">Reference proteome</keyword>
<dbReference type="PANTHER" id="PTHR12526">
    <property type="entry name" value="GLYCOSYLTRANSFERASE"/>
    <property type="match status" value="1"/>
</dbReference>
<dbReference type="EMBL" id="ML014114">
    <property type="protein sequence ID" value="RKP04048.1"/>
    <property type="molecule type" value="Genomic_DNA"/>
</dbReference>
<evidence type="ECO:0000259" key="2">
    <source>
        <dbReference type="Pfam" id="PF00534"/>
    </source>
</evidence>
<feature type="domain" description="Glycosyl transferase family 1" evidence="2">
    <location>
        <begin position="550"/>
        <end position="671"/>
    </location>
</feature>
<feature type="domain" description="DUF3492" evidence="3">
    <location>
        <begin position="234"/>
        <end position="513"/>
    </location>
</feature>
<evidence type="ECO:0000256" key="1">
    <source>
        <dbReference type="ARBA" id="ARBA00022676"/>
    </source>
</evidence>
<gene>
    <name evidence="4" type="ORF">CXG81DRAFT_7368</name>
</gene>
<dbReference type="SUPFAM" id="SSF53756">
    <property type="entry name" value="UDP-Glycosyltransferase/glycogen phosphorylase"/>
    <property type="match status" value="1"/>
</dbReference>
<protein>
    <recommendedName>
        <fullName evidence="6">Glycosyl transferase family 1 domain-containing protein</fullName>
    </recommendedName>
</protein>
<dbReference type="Proteomes" id="UP000274922">
    <property type="component" value="Unassembled WGS sequence"/>
</dbReference>
<proteinExistence type="predicted"/>
<dbReference type="InterPro" id="IPR022622">
    <property type="entry name" value="DUF3492"/>
</dbReference>
<accession>A0A4P9XET8</accession>
<dbReference type="OrthoDB" id="2582433at2759"/>
<sequence length="774" mass="88678">ELLEIRYVSDHVVISTFWYTTQKRRIIPTSMIQRVVMTAREGVFETTWDYALKRHPVLRTMHHGVEVETPTVIAKDSYRILGRPTRLFFQLENLLYYERRDIAIPYHRPFKFSTRKARTALWKVWFSTDQVDGVYARMLDEHLLRQEPLLRPYWRHRDAGRIKAAIRHLEKHEDQIAAAIYIDDDISSKSHVAFKLADLYMMGMGGDSYVTSLRPQITFPITPEKLHVLGLDTGTWPSSSGGVSNYMVDNLASIRWNILAENAHDMELILSQFQIEYNVNTVCMLPLWGYDWLDACHGLMGAKTDLEMEDKETRSDDRAVTNMIDILRRLIHYCHIRDLRATDLEAASRVFVDYYDFFQIYDYNAIWNHPRVRLAWMEMWMDRMPDNLLDLEAATVTSLLNTMDYMRRCMCCLAVTLPDDPPDVVQASHHATGSIVGLVLKLKKGVALHVWDHGILWREYLGHWSGAESKYRPSLHNMMIMMVRLIASLSLYNADVILPCTSISNPEWEVIRGSNNGTIDHRNQTLRRIDPMTNGISDMTDFEPDFTAELPDPTAVMLSHIVTFKDIKNAVLAADVIVNQFGIKRYFLDIYGSTDKLPWYTYECQTLITTLGLQDNVKIRGFGDSKYVLNSAWLVLNSSISEGLPLALGEAGLSGQPIVCTEAGGSREIIQGPGNHLYGRNVSPGSPYELALGQLAVLGLFDGLEDVANGRDPDPNADKLVDWISARRFADISERIMAKRLERRKLGLALRAHVLKKFSGTRYLREHEQMLWIG</sequence>
<evidence type="ECO:0000313" key="4">
    <source>
        <dbReference type="EMBL" id="RKP04048.1"/>
    </source>
</evidence>
<dbReference type="GO" id="GO:0016757">
    <property type="term" value="F:glycosyltransferase activity"/>
    <property type="evidence" value="ECO:0007669"/>
    <property type="project" value="UniProtKB-KW"/>
</dbReference>
<evidence type="ECO:0000259" key="3">
    <source>
        <dbReference type="Pfam" id="PF11997"/>
    </source>
</evidence>
<keyword evidence="1" id="KW-0328">Glycosyltransferase</keyword>
<keyword evidence="1" id="KW-0808">Transferase</keyword>
<evidence type="ECO:0000313" key="5">
    <source>
        <dbReference type="Proteomes" id="UP000274922"/>
    </source>
</evidence>
<organism evidence="4 5">
    <name type="scientific">Caulochytrium protostelioides</name>
    <dbReference type="NCBI Taxonomy" id="1555241"/>
    <lineage>
        <taxon>Eukaryota</taxon>
        <taxon>Fungi</taxon>
        <taxon>Fungi incertae sedis</taxon>
        <taxon>Chytridiomycota</taxon>
        <taxon>Chytridiomycota incertae sedis</taxon>
        <taxon>Chytridiomycetes</taxon>
        <taxon>Caulochytriales</taxon>
        <taxon>Caulochytriaceae</taxon>
        <taxon>Caulochytrium</taxon>
    </lineage>
</organism>
<dbReference type="Gene3D" id="3.40.50.2000">
    <property type="entry name" value="Glycogen Phosphorylase B"/>
    <property type="match status" value="1"/>
</dbReference>
<dbReference type="STRING" id="1555241.A0A4P9XET8"/>
<evidence type="ECO:0008006" key="6">
    <source>
        <dbReference type="Google" id="ProtNLM"/>
    </source>
</evidence>
<feature type="non-terminal residue" evidence="4">
    <location>
        <position position="774"/>
    </location>
</feature>